<keyword evidence="2" id="KW-1185">Reference proteome</keyword>
<gene>
    <name evidence="1" type="ORF">QYB95_10575</name>
</gene>
<dbReference type="EMBL" id="JAUHTQ010000007">
    <property type="protein sequence ID" value="MDN4493982.1"/>
    <property type="molecule type" value="Genomic_DNA"/>
</dbReference>
<evidence type="ECO:0000313" key="1">
    <source>
        <dbReference type="EMBL" id="MDN4493982.1"/>
    </source>
</evidence>
<dbReference type="Proteomes" id="UP001172743">
    <property type="component" value="Unassembled WGS sequence"/>
</dbReference>
<evidence type="ECO:0000313" key="2">
    <source>
        <dbReference type="Proteomes" id="UP001172743"/>
    </source>
</evidence>
<proteinExistence type="predicted"/>
<accession>A0ABT8GRH2</accession>
<dbReference type="GO" id="GO:0004417">
    <property type="term" value="F:hydroxyethylthiazole kinase activity"/>
    <property type="evidence" value="ECO:0007669"/>
    <property type="project" value="UniProtKB-EC"/>
</dbReference>
<dbReference type="EC" id="2.7.1.50" evidence="1"/>
<dbReference type="RefSeq" id="WP_301138316.1">
    <property type="nucleotide sequence ID" value="NZ_JAUHTQ010000007.1"/>
</dbReference>
<name>A0ABT8GRH2_9BACL</name>
<keyword evidence="1" id="KW-0418">Kinase</keyword>
<sequence length="32" mass="3461">MLAMINQAKSLIHCIANHVASNFTANKIGEGY</sequence>
<keyword evidence="1" id="KW-0808">Transferase</keyword>
<protein>
    <submittedName>
        <fullName evidence="1">Hydroxyethylthiazole kinase</fullName>
        <ecNumber evidence="1">2.7.1.50</ecNumber>
    </submittedName>
</protein>
<reference evidence="1" key="1">
    <citation type="submission" date="2023-07" db="EMBL/GenBank/DDBJ databases">
        <title>Ureibacillus sp. isolated from freshwater well.</title>
        <authorList>
            <person name="Kirdat K."/>
            <person name="Bhatt A."/>
            <person name="Teware R."/>
            <person name="Bhavsar Y."/>
            <person name="Yadav A."/>
        </authorList>
    </citation>
    <scope>NUCLEOTIDE SEQUENCE</scope>
    <source>
        <strain evidence="1">BA0131</strain>
    </source>
</reference>
<organism evidence="1 2">
    <name type="scientific">Ureibacillus aquaedulcis</name>
    <dbReference type="NCBI Taxonomy" id="3058421"/>
    <lineage>
        <taxon>Bacteria</taxon>
        <taxon>Bacillati</taxon>
        <taxon>Bacillota</taxon>
        <taxon>Bacilli</taxon>
        <taxon>Bacillales</taxon>
        <taxon>Caryophanaceae</taxon>
        <taxon>Ureibacillus</taxon>
    </lineage>
</organism>
<comment type="caution">
    <text evidence="1">The sequence shown here is derived from an EMBL/GenBank/DDBJ whole genome shotgun (WGS) entry which is preliminary data.</text>
</comment>